<gene>
    <name evidence="2" type="ORF">ACJDUH_08665</name>
</gene>
<feature type="transmembrane region" description="Helical" evidence="1">
    <location>
        <begin position="6"/>
        <end position="29"/>
    </location>
</feature>
<evidence type="ECO:0000256" key="1">
    <source>
        <dbReference type="SAM" id="Phobius"/>
    </source>
</evidence>
<protein>
    <recommendedName>
        <fullName evidence="4">DUF4083 domain-containing protein</fullName>
    </recommendedName>
</protein>
<comment type="caution">
    <text evidence="2">The sequence shown here is derived from an EMBL/GenBank/DDBJ whole genome shotgun (WGS) entry which is preliminary data.</text>
</comment>
<keyword evidence="1" id="KW-0812">Transmembrane</keyword>
<name>A0ABW8TST8_9CLOT</name>
<keyword evidence="3" id="KW-1185">Reference proteome</keyword>
<keyword evidence="1" id="KW-0472">Membrane</keyword>
<evidence type="ECO:0008006" key="4">
    <source>
        <dbReference type="Google" id="ProtNLM"/>
    </source>
</evidence>
<keyword evidence="1" id="KW-1133">Transmembrane helix</keyword>
<reference evidence="2 3" key="1">
    <citation type="submission" date="2024-11" db="EMBL/GenBank/DDBJ databases">
        <authorList>
            <person name="Heng Y.C."/>
            <person name="Lim A.C.H."/>
            <person name="Lee J.K.Y."/>
            <person name="Kittelmann S."/>
        </authorList>
    </citation>
    <scope>NUCLEOTIDE SEQUENCE [LARGE SCALE GENOMIC DNA]</scope>
    <source>
        <strain evidence="2 3">WILCCON 0202</strain>
    </source>
</reference>
<sequence length="58" mass="6671">MEINYLTIIATTIYLFLLIAIIIAIYKAVSGVKIFINRNKELDRKVDTILSKLNDKDN</sequence>
<accession>A0ABW8TST8</accession>
<organism evidence="2 3">
    <name type="scientific">Candidatus Clostridium radicumherbarum</name>
    <dbReference type="NCBI Taxonomy" id="3381662"/>
    <lineage>
        <taxon>Bacteria</taxon>
        <taxon>Bacillati</taxon>
        <taxon>Bacillota</taxon>
        <taxon>Clostridia</taxon>
        <taxon>Eubacteriales</taxon>
        <taxon>Clostridiaceae</taxon>
        <taxon>Clostridium</taxon>
    </lineage>
</organism>
<dbReference type="EMBL" id="JBJHZY010000001">
    <property type="protein sequence ID" value="MFL0268173.1"/>
    <property type="molecule type" value="Genomic_DNA"/>
</dbReference>
<evidence type="ECO:0000313" key="3">
    <source>
        <dbReference type="Proteomes" id="UP001623661"/>
    </source>
</evidence>
<evidence type="ECO:0000313" key="2">
    <source>
        <dbReference type="EMBL" id="MFL0268173.1"/>
    </source>
</evidence>
<dbReference type="RefSeq" id="WP_406764753.1">
    <property type="nucleotide sequence ID" value="NZ_JBJHZY010000001.1"/>
</dbReference>
<dbReference type="Proteomes" id="UP001623661">
    <property type="component" value="Unassembled WGS sequence"/>
</dbReference>
<proteinExistence type="predicted"/>